<organism evidence="1 2">
    <name type="scientific">Tanacetum coccineum</name>
    <dbReference type="NCBI Taxonomy" id="301880"/>
    <lineage>
        <taxon>Eukaryota</taxon>
        <taxon>Viridiplantae</taxon>
        <taxon>Streptophyta</taxon>
        <taxon>Embryophyta</taxon>
        <taxon>Tracheophyta</taxon>
        <taxon>Spermatophyta</taxon>
        <taxon>Magnoliopsida</taxon>
        <taxon>eudicotyledons</taxon>
        <taxon>Gunneridae</taxon>
        <taxon>Pentapetalae</taxon>
        <taxon>asterids</taxon>
        <taxon>campanulids</taxon>
        <taxon>Asterales</taxon>
        <taxon>Asteraceae</taxon>
        <taxon>Asteroideae</taxon>
        <taxon>Anthemideae</taxon>
        <taxon>Anthemidinae</taxon>
        <taxon>Tanacetum</taxon>
    </lineage>
</organism>
<dbReference type="EMBL" id="BQNB010018760">
    <property type="protein sequence ID" value="GJT77956.1"/>
    <property type="molecule type" value="Genomic_DNA"/>
</dbReference>
<evidence type="ECO:0000313" key="1">
    <source>
        <dbReference type="EMBL" id="GJT77956.1"/>
    </source>
</evidence>
<sequence>MTSFEQSECMGCGQSCIGFYCYPCTCQQCGVNLINEICLNCTYGDGKPVTYCGCEGPLKGVFCLFCNSRDENSFIYDSNPNSFDNPPDFSYHPPQPQYDTYFCELCGNDAHYGYDCPPQVPFVYNPDPCFNQNIDTFPQTSPTFPQQYLCCENCEGPHATFECQPMNQNFYNSNSFGFDHSQPPQFPVIHQPRQETSVEMLHAREDLMESIQNFLKKFDRISFRETPKVLTQAWDKFFEVKHAQSEENRPIVYYDDDDDEDYSIAITPVLSTEEPVDSLIMEDEHLDTILETESDEVIKSSVEDLVQILSESEGIPEKMCDVPFCDNSLPLDISKDQFEGFSDSNDDYTLIDEDSFSIDDIDYVEASPPDSELVSLEENDPFPPADRSDFYHKEFADELAHNISPPEYDCFYFKSEPDPGELTSIVDSGIPENVLSTTNVNLPFEDDRSPLLAYVVWIFLPFLMYPVTPPYLLSCGNEDTVFDPGISVYHSFMPSVSNRSGTFMKFNVYPNNLNESPMEILSSTCPPWTNEFGVESSL</sequence>
<gene>
    <name evidence="1" type="ORF">Tco_1044681</name>
</gene>
<accession>A0ABQ5GQL0</accession>
<name>A0ABQ5GQL0_9ASTR</name>
<keyword evidence="2" id="KW-1185">Reference proteome</keyword>
<reference evidence="1" key="1">
    <citation type="journal article" date="2022" name="Int. J. Mol. Sci.">
        <title>Draft Genome of Tanacetum Coccineum: Genomic Comparison of Closely Related Tanacetum-Family Plants.</title>
        <authorList>
            <person name="Yamashiro T."/>
            <person name="Shiraishi A."/>
            <person name="Nakayama K."/>
            <person name="Satake H."/>
        </authorList>
    </citation>
    <scope>NUCLEOTIDE SEQUENCE</scope>
</reference>
<comment type="caution">
    <text evidence="1">The sequence shown here is derived from an EMBL/GenBank/DDBJ whole genome shotgun (WGS) entry which is preliminary data.</text>
</comment>
<evidence type="ECO:0000313" key="2">
    <source>
        <dbReference type="Proteomes" id="UP001151760"/>
    </source>
</evidence>
<reference evidence="1" key="2">
    <citation type="submission" date="2022-01" db="EMBL/GenBank/DDBJ databases">
        <authorList>
            <person name="Yamashiro T."/>
            <person name="Shiraishi A."/>
            <person name="Satake H."/>
            <person name="Nakayama K."/>
        </authorList>
    </citation>
    <scope>NUCLEOTIDE SEQUENCE</scope>
</reference>
<proteinExistence type="predicted"/>
<protein>
    <recommendedName>
        <fullName evidence="3">CCHC-type domain-containing protein</fullName>
    </recommendedName>
</protein>
<dbReference type="Proteomes" id="UP001151760">
    <property type="component" value="Unassembled WGS sequence"/>
</dbReference>
<evidence type="ECO:0008006" key="3">
    <source>
        <dbReference type="Google" id="ProtNLM"/>
    </source>
</evidence>